<dbReference type="PANTHER" id="PTHR30619:SF1">
    <property type="entry name" value="RECOMBINATION PROTEIN 2"/>
    <property type="match status" value="1"/>
</dbReference>
<reference evidence="2 3" key="1">
    <citation type="submission" date="2018-08" db="EMBL/GenBank/DDBJ databases">
        <title>A genome reference for cultivated species of the human gut microbiota.</title>
        <authorList>
            <person name="Zou Y."/>
            <person name="Xue W."/>
            <person name="Luo G."/>
        </authorList>
    </citation>
    <scope>NUCLEOTIDE SEQUENCE [LARGE SCALE GENOMIC DNA]</scope>
    <source>
        <strain evidence="2 3">AM43-11</strain>
    </source>
</reference>
<accession>A0A3R6A6D3</accession>
<evidence type="ECO:0000259" key="1">
    <source>
        <dbReference type="Pfam" id="PF00753"/>
    </source>
</evidence>
<protein>
    <submittedName>
        <fullName evidence="2">MBL fold metallo-hydrolase</fullName>
    </submittedName>
</protein>
<evidence type="ECO:0000313" key="2">
    <source>
        <dbReference type="EMBL" id="RHA70321.1"/>
    </source>
</evidence>
<dbReference type="Proteomes" id="UP000284465">
    <property type="component" value="Unassembled WGS sequence"/>
</dbReference>
<dbReference type="Pfam" id="PF00753">
    <property type="entry name" value="Lactamase_B"/>
    <property type="match status" value="1"/>
</dbReference>
<sequence>MRIFMKKKNLLSTILLILSALLLSGAAWFSYQKSRMDSTGHIPDPATEYLITQYADATGVQGTFYTISNNDTLIIIDGGWAGNADAVRKVIAKHNNTVDAWIISHPHQDHAGAFNVIYANPGDITIKNIYDNGFDYDFIEAAGEPYDDITVMETFHALTKDADNLTHLKRGDVITLAGHLTLSVFNAWDESVLSTVGDEKDYQNNASLLFKISGAQNSMLFCSDIKYDMNDYLLGTYRNDISCDYIQAGHHGNWSFSDEFYEAAGASYAFIDAPSSITDNPDFPASTLKSSLQKKGTVFDFSTAPNSVTLK</sequence>
<proteinExistence type="predicted"/>
<dbReference type="InterPro" id="IPR052159">
    <property type="entry name" value="Competence_DNA_uptake"/>
</dbReference>
<dbReference type="InterPro" id="IPR036866">
    <property type="entry name" value="RibonucZ/Hydroxyglut_hydro"/>
</dbReference>
<dbReference type="Gene3D" id="3.60.15.10">
    <property type="entry name" value="Ribonuclease Z/Hydroxyacylglutathione hydrolase-like"/>
    <property type="match status" value="1"/>
</dbReference>
<dbReference type="EMBL" id="QSFP01000001">
    <property type="protein sequence ID" value="RHA70321.1"/>
    <property type="molecule type" value="Genomic_DNA"/>
</dbReference>
<comment type="caution">
    <text evidence="2">The sequence shown here is derived from an EMBL/GenBank/DDBJ whole genome shotgun (WGS) entry which is preliminary data.</text>
</comment>
<keyword evidence="2" id="KW-0378">Hydrolase</keyword>
<dbReference type="AlphaFoldDB" id="A0A3R6A6D3"/>
<dbReference type="InterPro" id="IPR001279">
    <property type="entry name" value="Metallo-B-lactamas"/>
</dbReference>
<dbReference type="SUPFAM" id="SSF56281">
    <property type="entry name" value="Metallo-hydrolase/oxidoreductase"/>
    <property type="match status" value="1"/>
</dbReference>
<name>A0A3R6A6D3_9FIRM</name>
<dbReference type="PANTHER" id="PTHR30619">
    <property type="entry name" value="DNA INTERNALIZATION/COMPETENCE PROTEIN COMEC/REC2"/>
    <property type="match status" value="1"/>
</dbReference>
<feature type="domain" description="Metallo-beta-lactamase" evidence="1">
    <location>
        <begin position="58"/>
        <end position="118"/>
    </location>
</feature>
<organism evidence="2 3">
    <name type="scientific">Roseburia intestinalis</name>
    <dbReference type="NCBI Taxonomy" id="166486"/>
    <lineage>
        <taxon>Bacteria</taxon>
        <taxon>Bacillati</taxon>
        <taxon>Bacillota</taxon>
        <taxon>Clostridia</taxon>
        <taxon>Lachnospirales</taxon>
        <taxon>Lachnospiraceae</taxon>
        <taxon>Roseburia</taxon>
    </lineage>
</organism>
<gene>
    <name evidence="2" type="ORF">DW927_01325</name>
</gene>
<evidence type="ECO:0000313" key="3">
    <source>
        <dbReference type="Proteomes" id="UP000284465"/>
    </source>
</evidence>
<dbReference type="GO" id="GO:0016787">
    <property type="term" value="F:hydrolase activity"/>
    <property type="evidence" value="ECO:0007669"/>
    <property type="project" value="UniProtKB-KW"/>
</dbReference>